<protein>
    <submittedName>
        <fullName evidence="2">Uncharacterized protein</fullName>
    </submittedName>
</protein>
<dbReference type="STRING" id="420662.Mpe_A0402"/>
<dbReference type="RefSeq" id="WP_011828002.1">
    <property type="nucleotide sequence ID" value="NC_008825.1"/>
</dbReference>
<evidence type="ECO:0000313" key="3">
    <source>
        <dbReference type="Proteomes" id="UP000000366"/>
    </source>
</evidence>
<evidence type="ECO:0000313" key="2">
    <source>
        <dbReference type="EMBL" id="ABM93364.1"/>
    </source>
</evidence>
<reference evidence="2 3" key="1">
    <citation type="journal article" date="2007" name="J. Bacteriol.">
        <title>Whole-genome analysis of the methyl tert-butyl ether-degrading beta-proteobacterium Methylibium petroleiphilum PM1.</title>
        <authorList>
            <person name="Kane S.R."/>
            <person name="Chakicherla A.Y."/>
            <person name="Chain P.S.G."/>
            <person name="Schmidt R."/>
            <person name="Shin M.W."/>
            <person name="Legler T.C."/>
            <person name="Scow K.M."/>
            <person name="Larimer F.W."/>
            <person name="Lucas S.M."/>
            <person name="Richardson P.M."/>
            <person name="Hristova K.R."/>
        </authorList>
    </citation>
    <scope>NUCLEOTIDE SEQUENCE [LARGE SCALE GENOMIC DNA]</scope>
    <source>
        <strain evidence="3">ATCC BAA-1232 / LMG 22953 / PM1</strain>
    </source>
</reference>
<dbReference type="HOGENOM" id="CLU_1459721_0_0_4"/>
<evidence type="ECO:0000256" key="1">
    <source>
        <dbReference type="SAM" id="MobiDB-lite"/>
    </source>
</evidence>
<feature type="region of interest" description="Disordered" evidence="1">
    <location>
        <begin position="1"/>
        <end position="32"/>
    </location>
</feature>
<accession>A2SCS5</accession>
<name>A2SCS5_METPP</name>
<dbReference type="EMBL" id="CP000555">
    <property type="protein sequence ID" value="ABM93364.1"/>
    <property type="molecule type" value="Genomic_DNA"/>
</dbReference>
<sequence>MNNCRRHGALTPARTGGDGGPVGSLDAHPRRPLEGRACGGGRRGLIPVLAGSLLLWLPVASSAGERAYRCEVVEHLIQQGPNGAIARPANPYLIGVVFTVDRTAGRPAAGPAVGTGSTPAFGRVDGRVQVLAAGNSESSFVATSVAPATGGGVHFSAIRVEEYAFEAKKPFVLMEGSMVISGTCE</sequence>
<dbReference type="Proteomes" id="UP000000366">
    <property type="component" value="Chromosome"/>
</dbReference>
<proteinExistence type="predicted"/>
<organism evidence="2 3">
    <name type="scientific">Methylibium petroleiphilum (strain ATCC BAA-1232 / LMG 22953 / PM1)</name>
    <dbReference type="NCBI Taxonomy" id="420662"/>
    <lineage>
        <taxon>Bacteria</taxon>
        <taxon>Pseudomonadati</taxon>
        <taxon>Pseudomonadota</taxon>
        <taxon>Betaproteobacteria</taxon>
        <taxon>Burkholderiales</taxon>
        <taxon>Sphaerotilaceae</taxon>
        <taxon>Methylibium</taxon>
    </lineage>
</organism>
<gene>
    <name evidence="2" type="ordered locus">Mpe_A0402</name>
</gene>
<keyword evidence="3" id="KW-1185">Reference proteome</keyword>
<dbReference type="AlphaFoldDB" id="A2SCS5"/>
<dbReference type="KEGG" id="mpt:Mpe_A0402"/>